<dbReference type="Proteomes" id="UP000469558">
    <property type="component" value="Unassembled WGS sequence"/>
</dbReference>
<evidence type="ECO:0000256" key="6">
    <source>
        <dbReference type="ARBA" id="ARBA00022837"/>
    </source>
</evidence>
<keyword evidence="3 8" id="KW-0479">Metal-binding</keyword>
<evidence type="ECO:0000256" key="9">
    <source>
        <dbReference type="SAM" id="MobiDB-lite"/>
    </source>
</evidence>
<comment type="cofactor">
    <cofactor evidence="8">
        <name>Ca(2+)</name>
        <dbReference type="ChEBI" id="CHEBI:29108"/>
    </cofactor>
    <text evidence="8">Binds 1 Ca(2+) ion per subunit.</text>
</comment>
<dbReference type="InterPro" id="IPR030400">
    <property type="entry name" value="Sedolisin_dom"/>
</dbReference>
<dbReference type="EMBL" id="QGMK01000229">
    <property type="protein sequence ID" value="TVY83130.1"/>
    <property type="molecule type" value="Genomic_DNA"/>
</dbReference>
<feature type="compositionally biased region" description="Basic residues" evidence="9">
    <location>
        <begin position="95"/>
        <end position="108"/>
    </location>
</feature>
<evidence type="ECO:0000259" key="10">
    <source>
        <dbReference type="PROSITE" id="PS51695"/>
    </source>
</evidence>
<dbReference type="PANTHER" id="PTHR14218:SF19">
    <property type="entry name" value="SERINE PROTEASE AORO, PUTATIVE (AFU_ORTHOLOGUE AFUA_6G10250)-RELATED"/>
    <property type="match status" value="1"/>
</dbReference>
<comment type="caution">
    <text evidence="11">The sequence shown here is derived from an EMBL/GenBank/DDBJ whole genome shotgun (WGS) entry which is preliminary data.</text>
</comment>
<evidence type="ECO:0000256" key="5">
    <source>
        <dbReference type="ARBA" id="ARBA00022825"/>
    </source>
</evidence>
<evidence type="ECO:0000256" key="1">
    <source>
        <dbReference type="ARBA" id="ARBA00004239"/>
    </source>
</evidence>
<comment type="subcellular location">
    <subcellularLocation>
        <location evidence="1">Secreted</location>
        <location evidence="1">Extracellular space</location>
    </subcellularLocation>
</comment>
<keyword evidence="4" id="KW-0378">Hydrolase</keyword>
<dbReference type="OrthoDB" id="409122at2759"/>
<dbReference type="PROSITE" id="PS51695">
    <property type="entry name" value="SEDOLISIN"/>
    <property type="match status" value="1"/>
</dbReference>
<dbReference type="SUPFAM" id="SSF52743">
    <property type="entry name" value="Subtilisin-like"/>
    <property type="match status" value="1"/>
</dbReference>
<dbReference type="GO" id="GO:0004252">
    <property type="term" value="F:serine-type endopeptidase activity"/>
    <property type="evidence" value="ECO:0007669"/>
    <property type="project" value="InterPro"/>
</dbReference>
<evidence type="ECO:0000256" key="7">
    <source>
        <dbReference type="ARBA" id="ARBA00023145"/>
    </source>
</evidence>
<evidence type="ECO:0000256" key="3">
    <source>
        <dbReference type="ARBA" id="ARBA00022723"/>
    </source>
</evidence>
<evidence type="ECO:0000256" key="8">
    <source>
        <dbReference type="PROSITE-ProRule" id="PRU01032"/>
    </source>
</evidence>
<dbReference type="PROSITE" id="PS00138">
    <property type="entry name" value="SUBTILASE_SER"/>
    <property type="match status" value="1"/>
</dbReference>
<dbReference type="Pfam" id="PF09286">
    <property type="entry name" value="Pro-kuma_activ"/>
    <property type="match status" value="1"/>
</dbReference>
<feature type="binding site" evidence="8">
    <location>
        <position position="514"/>
    </location>
    <ligand>
        <name>Ca(2+)</name>
        <dbReference type="ChEBI" id="CHEBI:29108"/>
    </ligand>
</feature>
<feature type="region of interest" description="Disordered" evidence="9">
    <location>
        <begin position="77"/>
        <end position="109"/>
    </location>
</feature>
<dbReference type="InterPro" id="IPR015366">
    <property type="entry name" value="S53_propep"/>
</dbReference>
<proteinExistence type="predicted"/>
<keyword evidence="12" id="KW-1185">Reference proteome</keyword>
<dbReference type="InterPro" id="IPR050819">
    <property type="entry name" value="Tripeptidyl-peptidase_I"/>
</dbReference>
<feature type="binding site" evidence="8">
    <location>
        <position position="535"/>
    </location>
    <ligand>
        <name>Ca(2+)</name>
        <dbReference type="ChEBI" id="CHEBI:29108"/>
    </ligand>
</feature>
<dbReference type="GO" id="GO:0046872">
    <property type="term" value="F:metal ion binding"/>
    <property type="evidence" value="ECO:0007669"/>
    <property type="project" value="UniProtKB-UniRule"/>
</dbReference>
<dbReference type="Gene3D" id="3.40.50.200">
    <property type="entry name" value="Peptidase S8/S53 domain"/>
    <property type="match status" value="1"/>
</dbReference>
<protein>
    <submittedName>
        <fullName evidence="11">Aorsin</fullName>
    </submittedName>
</protein>
<dbReference type="PANTHER" id="PTHR14218">
    <property type="entry name" value="PROTEASE S8 TRIPEPTIDYL PEPTIDASE I CLN2"/>
    <property type="match status" value="1"/>
</dbReference>
<sequence length="556" mass="60178">MVTCIYVPLLTPDSQATVKEAEDLFRTKYHLFEHEKSSTMHVACDEYSVPARISSHIDFVSPGVHFDSKTKSDTDQYYAPDGTPLMSKRSAVETKRKRSSMGKSHSPHLPKPALPHWGSYEDQVCNTTFVTPACLRLLYGLPTNVPAVAGNSLGIVEYTPESYLPSDLDLFFKNYEPKAVGERPDVILYQVGDLAEEDYTSFNNFLDAIDASYCTYDGGDDPTYDAVYPDPYPGPHSYQGKENCGTYAAAKVISTSYAYAEIELSPAYEERQCNEYMKLGLMGTTFVYSSGDYGVEFDGGGCLNQAETEINNGNSGIFVPTFPGTCPYVLTAGATQIKNGTYNVDSAIAAGEEVEVVMELYLTADGLVGDDVPPGADVLDQVIFSSSGGFSNVFPLPAYQKSAVTEYMEKYAPKYPGQYNNSGTVRESRLGVARHVTKEAYACVKLGFPDISSNGAWLSIAVYGELSQVFGTSCAAPTIAAILALLNGERMKVGKSSVGFVNPTLYAHPEVLNDITEGQNPGCGTDGFSAVPGWDPTTGLGTPNYPKMLALFLSLP</sequence>
<feature type="binding site" evidence="8">
    <location>
        <position position="515"/>
    </location>
    <ligand>
        <name>Ca(2+)</name>
        <dbReference type="ChEBI" id="CHEBI:29108"/>
    </ligand>
</feature>
<keyword evidence="2" id="KW-0645">Protease</keyword>
<dbReference type="SUPFAM" id="SSF54897">
    <property type="entry name" value="Protease propeptides/inhibitors"/>
    <property type="match status" value="1"/>
</dbReference>
<evidence type="ECO:0000313" key="12">
    <source>
        <dbReference type="Proteomes" id="UP000469558"/>
    </source>
</evidence>
<dbReference type="CDD" id="cd04056">
    <property type="entry name" value="Peptidases_S53"/>
    <property type="match status" value="1"/>
</dbReference>
<dbReference type="GO" id="GO:0005576">
    <property type="term" value="C:extracellular region"/>
    <property type="evidence" value="ECO:0007669"/>
    <property type="project" value="UniProtKB-SubCell"/>
</dbReference>
<evidence type="ECO:0000256" key="2">
    <source>
        <dbReference type="ARBA" id="ARBA00022670"/>
    </source>
</evidence>
<name>A0A8T9CGJ0_9HELO</name>
<organism evidence="11 12">
    <name type="scientific">Lachnellula suecica</name>
    <dbReference type="NCBI Taxonomy" id="602035"/>
    <lineage>
        <taxon>Eukaryota</taxon>
        <taxon>Fungi</taxon>
        <taxon>Dikarya</taxon>
        <taxon>Ascomycota</taxon>
        <taxon>Pezizomycotina</taxon>
        <taxon>Leotiomycetes</taxon>
        <taxon>Helotiales</taxon>
        <taxon>Lachnaceae</taxon>
        <taxon>Lachnellula</taxon>
    </lineage>
</organism>
<dbReference type="GO" id="GO:0006508">
    <property type="term" value="P:proteolysis"/>
    <property type="evidence" value="ECO:0007669"/>
    <property type="project" value="UniProtKB-KW"/>
</dbReference>
<evidence type="ECO:0000256" key="4">
    <source>
        <dbReference type="ARBA" id="ARBA00022801"/>
    </source>
</evidence>
<dbReference type="AlphaFoldDB" id="A0A8T9CGJ0"/>
<feature type="binding site" evidence="8">
    <location>
        <position position="533"/>
    </location>
    <ligand>
        <name>Ca(2+)</name>
        <dbReference type="ChEBI" id="CHEBI:29108"/>
    </ligand>
</feature>
<gene>
    <name evidence="11" type="primary">aorO_2</name>
    <name evidence="11" type="ORF">LSUE1_G006088</name>
</gene>
<dbReference type="GO" id="GO:0008240">
    <property type="term" value="F:tripeptidyl-peptidase activity"/>
    <property type="evidence" value="ECO:0007669"/>
    <property type="project" value="TreeGrafter"/>
</dbReference>
<dbReference type="InterPro" id="IPR023828">
    <property type="entry name" value="Peptidase_S8_Ser-AS"/>
</dbReference>
<comment type="caution">
    <text evidence="8">Lacks conserved residue(s) required for the propagation of feature annotation.</text>
</comment>
<accession>A0A8T9CGJ0</accession>
<dbReference type="InterPro" id="IPR036852">
    <property type="entry name" value="Peptidase_S8/S53_dom_sf"/>
</dbReference>
<keyword evidence="5" id="KW-0720">Serine protease</keyword>
<feature type="domain" description="Peptidase S53" evidence="10">
    <location>
        <begin position="129"/>
        <end position="555"/>
    </location>
</feature>
<reference evidence="11 12" key="1">
    <citation type="submission" date="2018-05" db="EMBL/GenBank/DDBJ databases">
        <title>Genome sequencing and assembly of the regulated plant pathogen Lachnellula willkommii and related sister species for the development of diagnostic species identification markers.</title>
        <authorList>
            <person name="Giroux E."/>
            <person name="Bilodeau G."/>
        </authorList>
    </citation>
    <scope>NUCLEOTIDE SEQUENCE [LARGE SCALE GENOMIC DNA]</scope>
    <source>
        <strain evidence="11 12">CBS 268.59</strain>
    </source>
</reference>
<keyword evidence="6 8" id="KW-0106">Calcium</keyword>
<keyword evidence="7" id="KW-0865">Zymogen</keyword>
<evidence type="ECO:0000313" key="11">
    <source>
        <dbReference type="EMBL" id="TVY83130.1"/>
    </source>
</evidence>